<dbReference type="SUPFAM" id="SSF50800">
    <property type="entry name" value="PK beta-barrel domain-like"/>
    <property type="match status" value="1"/>
</dbReference>
<evidence type="ECO:0000313" key="17">
    <source>
        <dbReference type="Proteomes" id="UP000245657"/>
    </source>
</evidence>
<dbReference type="InterPro" id="IPR011037">
    <property type="entry name" value="Pyrv_Knase-like_insert_dom_sf"/>
</dbReference>
<dbReference type="Pfam" id="PF02887">
    <property type="entry name" value="PK_C"/>
    <property type="match status" value="1"/>
</dbReference>
<keyword evidence="7 13" id="KW-0418">Kinase</keyword>
<dbReference type="InterPro" id="IPR001697">
    <property type="entry name" value="Pyr_Knase"/>
</dbReference>
<keyword evidence="4 13" id="KW-0808">Transferase</keyword>
<dbReference type="Pfam" id="PF00224">
    <property type="entry name" value="PK"/>
    <property type="match status" value="1"/>
</dbReference>
<evidence type="ECO:0000256" key="6">
    <source>
        <dbReference type="ARBA" id="ARBA00022741"/>
    </source>
</evidence>
<dbReference type="NCBIfam" id="NF004491">
    <property type="entry name" value="PRK05826.1"/>
    <property type="match status" value="1"/>
</dbReference>
<dbReference type="GO" id="GO:0016301">
    <property type="term" value="F:kinase activity"/>
    <property type="evidence" value="ECO:0007669"/>
    <property type="project" value="UniProtKB-KW"/>
</dbReference>
<gene>
    <name evidence="16" type="primary">pyk</name>
    <name evidence="16" type="ORF">DK846_05885</name>
</gene>
<dbReference type="InterPro" id="IPR015795">
    <property type="entry name" value="Pyrv_Knase_C"/>
</dbReference>
<evidence type="ECO:0000256" key="8">
    <source>
        <dbReference type="ARBA" id="ARBA00022840"/>
    </source>
</evidence>
<evidence type="ECO:0000256" key="4">
    <source>
        <dbReference type="ARBA" id="ARBA00022679"/>
    </source>
</evidence>
<dbReference type="InterPro" id="IPR015806">
    <property type="entry name" value="Pyrv_Knase_insert_dom_sf"/>
</dbReference>
<dbReference type="InterPro" id="IPR036918">
    <property type="entry name" value="Pyrv_Knase_C_sf"/>
</dbReference>
<protein>
    <recommendedName>
        <fullName evidence="3 12">Pyruvate kinase</fullName>
        <ecNumber evidence="3 12">2.7.1.40</ecNumber>
    </recommendedName>
</protein>
<comment type="caution">
    <text evidence="16">The sequence shown here is derived from an EMBL/GenBank/DDBJ whole genome shotgun (WGS) entry which is preliminary data.</text>
</comment>
<dbReference type="PANTHER" id="PTHR11817">
    <property type="entry name" value="PYRUVATE KINASE"/>
    <property type="match status" value="1"/>
</dbReference>
<proteinExistence type="inferred from homology"/>
<comment type="pathway">
    <text evidence="1 13">Carbohydrate degradation; glycolysis; pyruvate from D-glyceraldehyde 3-phosphate: step 5/5.</text>
</comment>
<evidence type="ECO:0000256" key="12">
    <source>
        <dbReference type="NCBIfam" id="TIGR01064"/>
    </source>
</evidence>
<evidence type="ECO:0000256" key="5">
    <source>
        <dbReference type="ARBA" id="ARBA00022723"/>
    </source>
</evidence>
<dbReference type="InterPro" id="IPR015793">
    <property type="entry name" value="Pyrv_Knase_brl"/>
</dbReference>
<keyword evidence="5" id="KW-0479">Metal-binding</keyword>
<dbReference type="NCBIfam" id="NF004978">
    <property type="entry name" value="PRK06354.1"/>
    <property type="match status" value="1"/>
</dbReference>
<dbReference type="EMBL" id="QGMY01000005">
    <property type="protein sequence ID" value="PWR73008.1"/>
    <property type="molecule type" value="Genomic_DNA"/>
</dbReference>
<name>A0A2V2N928_9EURY</name>
<evidence type="ECO:0000256" key="13">
    <source>
        <dbReference type="RuleBase" id="RU000504"/>
    </source>
</evidence>
<dbReference type="NCBIfam" id="TIGR01064">
    <property type="entry name" value="pyruv_kin"/>
    <property type="match status" value="1"/>
</dbReference>
<evidence type="ECO:0000256" key="3">
    <source>
        <dbReference type="ARBA" id="ARBA00012142"/>
    </source>
</evidence>
<evidence type="ECO:0000256" key="2">
    <source>
        <dbReference type="ARBA" id="ARBA00008663"/>
    </source>
</evidence>
<keyword evidence="11 16" id="KW-0670">Pyruvate</keyword>
<evidence type="ECO:0000256" key="11">
    <source>
        <dbReference type="ARBA" id="ARBA00023317"/>
    </source>
</evidence>
<dbReference type="SUPFAM" id="SSF51621">
    <property type="entry name" value="Phosphoenolpyruvate/pyruvate domain"/>
    <property type="match status" value="1"/>
</dbReference>
<evidence type="ECO:0000256" key="7">
    <source>
        <dbReference type="ARBA" id="ARBA00022777"/>
    </source>
</evidence>
<dbReference type="Gene3D" id="3.20.20.60">
    <property type="entry name" value="Phosphoenolpyruvate-binding domains"/>
    <property type="match status" value="1"/>
</dbReference>
<dbReference type="PRINTS" id="PR01050">
    <property type="entry name" value="PYRUVTKNASE"/>
</dbReference>
<keyword evidence="6" id="KW-0547">Nucleotide-binding</keyword>
<keyword evidence="9 13" id="KW-0460">Magnesium</keyword>
<dbReference type="InterPro" id="IPR040442">
    <property type="entry name" value="Pyrv_kinase-like_dom_sf"/>
</dbReference>
<dbReference type="EC" id="2.7.1.40" evidence="3 12"/>
<comment type="catalytic activity">
    <reaction evidence="13">
        <text>pyruvate + ATP = phosphoenolpyruvate + ADP + H(+)</text>
        <dbReference type="Rhea" id="RHEA:18157"/>
        <dbReference type="ChEBI" id="CHEBI:15361"/>
        <dbReference type="ChEBI" id="CHEBI:15378"/>
        <dbReference type="ChEBI" id="CHEBI:30616"/>
        <dbReference type="ChEBI" id="CHEBI:58702"/>
        <dbReference type="ChEBI" id="CHEBI:456216"/>
        <dbReference type="EC" id="2.7.1.40"/>
    </reaction>
</comment>
<evidence type="ECO:0000256" key="9">
    <source>
        <dbReference type="ARBA" id="ARBA00022842"/>
    </source>
</evidence>
<organism evidence="16 17">
    <name type="scientific">Methanospirillum lacunae</name>
    <dbReference type="NCBI Taxonomy" id="668570"/>
    <lineage>
        <taxon>Archaea</taxon>
        <taxon>Methanobacteriati</taxon>
        <taxon>Methanobacteriota</taxon>
        <taxon>Stenosarchaea group</taxon>
        <taxon>Methanomicrobia</taxon>
        <taxon>Methanomicrobiales</taxon>
        <taxon>Methanospirillaceae</taxon>
        <taxon>Methanospirillum</taxon>
    </lineage>
</organism>
<feature type="domain" description="Pyruvate kinase C-terminal" evidence="15">
    <location>
        <begin position="531"/>
        <end position="641"/>
    </location>
</feature>
<dbReference type="Proteomes" id="UP000245657">
    <property type="component" value="Unassembled WGS sequence"/>
</dbReference>
<dbReference type="AlphaFoldDB" id="A0A2V2N928"/>
<keyword evidence="17" id="KW-1185">Reference proteome</keyword>
<dbReference type="GO" id="GO:0005524">
    <property type="term" value="F:ATP binding"/>
    <property type="evidence" value="ECO:0007669"/>
    <property type="project" value="UniProtKB-KW"/>
</dbReference>
<feature type="domain" description="Pyruvate kinase barrel" evidence="14">
    <location>
        <begin position="180"/>
        <end position="496"/>
    </location>
</feature>
<dbReference type="GO" id="GO:0030955">
    <property type="term" value="F:potassium ion binding"/>
    <property type="evidence" value="ECO:0007669"/>
    <property type="project" value="UniProtKB-UniRule"/>
</dbReference>
<reference evidence="16 17" key="1">
    <citation type="submission" date="2018-05" db="EMBL/GenBank/DDBJ databases">
        <title>Draft genome of Methanospirillum lacunae Ki8-1.</title>
        <authorList>
            <person name="Dueholm M.S."/>
            <person name="Nielsen P.H."/>
            <person name="Bakmann L.F."/>
            <person name="Otzen D.E."/>
        </authorList>
    </citation>
    <scope>NUCLEOTIDE SEQUENCE [LARGE SCALE GENOMIC DNA]</scope>
    <source>
        <strain evidence="16 17">Ki8-1</strain>
    </source>
</reference>
<dbReference type="SUPFAM" id="SSF52935">
    <property type="entry name" value="PK C-terminal domain-like"/>
    <property type="match status" value="1"/>
</dbReference>
<dbReference type="Gene3D" id="3.40.1380.20">
    <property type="entry name" value="Pyruvate kinase, C-terminal domain"/>
    <property type="match status" value="1"/>
</dbReference>
<accession>A0A2V2N928</accession>
<evidence type="ECO:0000259" key="14">
    <source>
        <dbReference type="Pfam" id="PF00224"/>
    </source>
</evidence>
<evidence type="ECO:0000259" key="15">
    <source>
        <dbReference type="Pfam" id="PF02887"/>
    </source>
</evidence>
<sequence length="645" mass="70354">MHDAQGYRPACEHRSGPFRASLQKTSQVPYASSSLLQQLFHPRQSETQNRQHQPQPPLMLQSCARDPERQIYSAVKNRLSLQRQVFSHSSTPDGRLQEGDLHALPDPWIMVIIAGFYSALHVDKKSKERNVFFVDLTRVTDPQAGSHGSTDSNYIERRGCTGMMSGIHTGTDTPSGPGVRLTRIIATIGPASADIETISNMIRAGMDIARLNLSHGSLEQHQATMTMIRHVARDLGRQVAVMIDIPGPKLRVRSLPESDRDLSLHEKVILSADPHNDEIGIGPADYIPVVCEGDAILLADGAVLLRVTCVGENICAEVVSGGSIRMGAGVVIPGRRPDIPYANDELVKNLSFAAELNPDFVALSFVGSAGDIIVVRSILSEKQVQIPLIAKIETKNAVDLFDEILAAADGIMVARGDLGVELPIACVPYVQKEIIRSCNKAGKPVITATEMLESMVEHGRPTRAEVADVANAIADGTDATMLSAETSIGKDPARAVRMMAEIACETERHLPYHKILDERRLWHETGPSGIISYSACYLANELESRAIVAFTRSGITAERVSRCRPGNPILAITPDEQIARRLLIRWGVIPCIHTPIHTADELFFIALELAKERDLITSGDRLIIIAGNFAGVQGRTNMIKVQNVP</sequence>
<dbReference type="InterPro" id="IPR015813">
    <property type="entry name" value="Pyrv/PenolPyrv_kinase-like_dom"/>
</dbReference>
<evidence type="ECO:0000256" key="10">
    <source>
        <dbReference type="ARBA" id="ARBA00023152"/>
    </source>
</evidence>
<dbReference type="Gene3D" id="2.40.33.10">
    <property type="entry name" value="PK beta-barrel domain-like"/>
    <property type="match status" value="1"/>
</dbReference>
<dbReference type="UniPathway" id="UPA00109">
    <property type="reaction ID" value="UER00188"/>
</dbReference>
<keyword evidence="10 13" id="KW-0324">Glycolysis</keyword>
<comment type="similarity">
    <text evidence="2 13">Belongs to the pyruvate kinase family.</text>
</comment>
<evidence type="ECO:0000313" key="16">
    <source>
        <dbReference type="EMBL" id="PWR73008.1"/>
    </source>
</evidence>
<dbReference type="GO" id="GO:0000287">
    <property type="term" value="F:magnesium ion binding"/>
    <property type="evidence" value="ECO:0007669"/>
    <property type="project" value="UniProtKB-UniRule"/>
</dbReference>
<evidence type="ECO:0000256" key="1">
    <source>
        <dbReference type="ARBA" id="ARBA00004997"/>
    </source>
</evidence>
<keyword evidence="8" id="KW-0067">ATP-binding</keyword>
<dbReference type="GO" id="GO:0004743">
    <property type="term" value="F:pyruvate kinase activity"/>
    <property type="evidence" value="ECO:0007669"/>
    <property type="project" value="UniProtKB-UniRule"/>
</dbReference>